<dbReference type="AlphaFoldDB" id="I2GGA8"/>
<accession>I2GGA8</accession>
<dbReference type="OrthoDB" id="4380123at2"/>
<organism evidence="1 2">
    <name type="scientific">Fibrisoma limi BUZ 3</name>
    <dbReference type="NCBI Taxonomy" id="1185876"/>
    <lineage>
        <taxon>Bacteria</taxon>
        <taxon>Pseudomonadati</taxon>
        <taxon>Bacteroidota</taxon>
        <taxon>Cytophagia</taxon>
        <taxon>Cytophagales</taxon>
        <taxon>Spirosomataceae</taxon>
        <taxon>Fibrisoma</taxon>
    </lineage>
</organism>
<dbReference type="STRING" id="1185876.BN8_01978"/>
<protein>
    <recommendedName>
        <fullName evidence="3">Transport and Golgi organization protein 2</fullName>
    </recommendedName>
</protein>
<dbReference type="EMBL" id="CAIT01000006">
    <property type="protein sequence ID" value="CCH52933.1"/>
    <property type="molecule type" value="Genomic_DNA"/>
</dbReference>
<dbReference type="Proteomes" id="UP000009309">
    <property type="component" value="Unassembled WGS sequence"/>
</dbReference>
<evidence type="ECO:0008006" key="3">
    <source>
        <dbReference type="Google" id="ProtNLM"/>
    </source>
</evidence>
<keyword evidence="2" id="KW-1185">Reference proteome</keyword>
<gene>
    <name evidence="1" type="ORF">BN8_01978</name>
</gene>
<evidence type="ECO:0000313" key="2">
    <source>
        <dbReference type="Proteomes" id="UP000009309"/>
    </source>
</evidence>
<comment type="caution">
    <text evidence="1">The sequence shown here is derived from an EMBL/GenBank/DDBJ whole genome shotgun (WGS) entry which is preliminary data.</text>
</comment>
<dbReference type="RefSeq" id="WP_009281517.1">
    <property type="nucleotide sequence ID" value="NZ_CAIT01000006.1"/>
</dbReference>
<proteinExistence type="predicted"/>
<name>I2GGA8_9BACT</name>
<dbReference type="InterPro" id="IPR008551">
    <property type="entry name" value="TANGO2"/>
</dbReference>
<dbReference type="Pfam" id="PF05742">
    <property type="entry name" value="TANGO2"/>
    <property type="match status" value="1"/>
</dbReference>
<sequence length="241" mass="27554">MCTATYLPLSPTGFILTHSRDEKAIRPSALLPEGVQIGDFRVTFPRDPQGHGTWIAASTEMTVCLLNGGFVPHLPQPPYRHSRGLVPLHVFTYSSIQAFADAYDFAGVEPFTLLALESDRLTELRWTGRRLFIHDKDPKRPHIWSSVTLYTPEVIEKREAWFRNWQLSHPNPSVADIRAFHQFTGDGDRENALRMNRNNELFTVSLTSVVHRPDQTEMIYQDFVQQLVRQIPIHESAYATA</sequence>
<dbReference type="eggNOG" id="COG3332">
    <property type="taxonomic scope" value="Bacteria"/>
</dbReference>
<reference evidence="1 2" key="1">
    <citation type="journal article" date="2012" name="J. Bacteriol.">
        <title>Genome Sequence of the Filamentous Bacterium Fibrisoma limi BUZ 3T.</title>
        <authorList>
            <person name="Filippini M."/>
            <person name="Qi W."/>
            <person name="Jaenicke S."/>
            <person name="Goesmann A."/>
            <person name="Smits T.H."/>
            <person name="Bagheri H.C."/>
        </authorList>
    </citation>
    <scope>NUCLEOTIDE SEQUENCE [LARGE SCALE GENOMIC DNA]</scope>
    <source>
        <strain evidence="2">BUZ 3T</strain>
    </source>
</reference>
<evidence type="ECO:0000313" key="1">
    <source>
        <dbReference type="EMBL" id="CCH52933.1"/>
    </source>
</evidence>